<dbReference type="Gene3D" id="4.10.1080.10">
    <property type="entry name" value="TSP type-3 repeat"/>
    <property type="match status" value="1"/>
</dbReference>
<dbReference type="InterPro" id="IPR017897">
    <property type="entry name" value="Thrombospondin_3_rpt"/>
</dbReference>
<name>A0A4Y6PU84_PERCE</name>
<dbReference type="RefSeq" id="WP_141198382.1">
    <property type="nucleotide sequence ID" value="NZ_CP041186.1"/>
</dbReference>
<dbReference type="PANTHER" id="PTHR13412:SF0">
    <property type="entry name" value="T-CELL IMMUNOMODULATORY PROTEIN"/>
    <property type="match status" value="1"/>
</dbReference>
<gene>
    <name evidence="6" type="ORF">FIV42_14495</name>
</gene>
<evidence type="ECO:0000256" key="2">
    <source>
        <dbReference type="ARBA" id="ARBA00022737"/>
    </source>
</evidence>
<dbReference type="SMART" id="SM00191">
    <property type="entry name" value="Int_alpha"/>
    <property type="match status" value="5"/>
</dbReference>
<dbReference type="AlphaFoldDB" id="A0A4Y6PU84"/>
<evidence type="ECO:0008006" key="8">
    <source>
        <dbReference type="Google" id="ProtNLM"/>
    </source>
</evidence>
<protein>
    <recommendedName>
        <fullName evidence="8">VCBS repeat-containing protein</fullName>
    </recommendedName>
</protein>
<feature type="region of interest" description="Disordered" evidence="4">
    <location>
        <begin position="44"/>
        <end position="136"/>
    </location>
</feature>
<keyword evidence="7" id="KW-1185">Reference proteome</keyword>
<proteinExistence type="predicted"/>
<dbReference type="Proteomes" id="UP000315995">
    <property type="component" value="Chromosome"/>
</dbReference>
<keyword evidence="2" id="KW-0677">Repeat</keyword>
<dbReference type="PANTHER" id="PTHR13412">
    <property type="entry name" value="T-CELL IMMUNOMODULATORY PROTEIN HOMOLOG"/>
    <property type="match status" value="1"/>
</dbReference>
<dbReference type="SUPFAM" id="SSF103647">
    <property type="entry name" value="TSP type-3 repeat"/>
    <property type="match status" value="1"/>
</dbReference>
<dbReference type="GO" id="GO:0007155">
    <property type="term" value="P:cell adhesion"/>
    <property type="evidence" value="ECO:0007669"/>
    <property type="project" value="InterPro"/>
</dbReference>
<accession>A0A5B8Y5B2</accession>
<dbReference type="InterPro" id="IPR013519">
    <property type="entry name" value="Int_alpha_beta-p"/>
</dbReference>
<dbReference type="Pfam" id="PF02412">
    <property type="entry name" value="TSP_3"/>
    <property type="match status" value="1"/>
</dbReference>
<feature type="compositionally biased region" description="Acidic residues" evidence="4">
    <location>
        <begin position="88"/>
        <end position="114"/>
    </location>
</feature>
<feature type="signal peptide" evidence="5">
    <location>
        <begin position="1"/>
        <end position="27"/>
    </location>
</feature>
<dbReference type="OrthoDB" id="8884034at2"/>
<evidence type="ECO:0000313" key="7">
    <source>
        <dbReference type="Proteomes" id="UP000315995"/>
    </source>
</evidence>
<dbReference type="Pfam" id="PF01839">
    <property type="entry name" value="FG-GAP"/>
    <property type="match status" value="2"/>
</dbReference>
<dbReference type="InterPro" id="IPR013517">
    <property type="entry name" value="FG-GAP"/>
</dbReference>
<sequence>MKPTITCLCSRHLLVCLVIGLSLFSLNCSNDNAHEETVAAVDAVDDTEKQQDATDLGHATDTYDIQPSCDEPDDGSDNCPDICNPQQEDTDGDGVGDACDDDIDGDTVFNDDDNCPNTANADQADGDRDGKGSACDDDEQFTVPACGDGGRPCAPDLDLEADSDHVFIGESEGDLLSSAAPAGDVNGDGVDDLVLGAFGYSDNFDNAGAAYLIFGEQGGTLPELSDADAIFTGPRAYDHAGFSVAGGSDINDDGFDDVLVGATGRSTDTPGRAYLLYGGSNLSGTHSLADADVRFVGEAIDDAAGFSVSMPGDVNGDGVDDVLIYAMAIGGETQTQGKAYIFFGSSALTGEVSLADADVSFVPTNTEGPKLEGARPAGDFNGDGISDLLFATGGQNSTTHVANVVLGRTDLAGELDLNSTDITFVVDPTVPLGGGAFAGRYAAAAGDVDGDGFDDLLIGDGSNEVTPAEVVYLVKGQSQPDAEYRLVDAPVKFVGEVSAPGIGGKLAAAGDVNGDGAADILLGTHSKAYLIHGAANLQGIIGLDSAEARFSASYDAAPLIQLSTAGDLDDDGNDDVLLSFRHPNDPESLHAGANFVFYGPIP</sequence>
<reference evidence="6 7" key="1">
    <citation type="submission" date="2019-06" db="EMBL/GenBank/DDBJ databases">
        <title>Persicimonas caeni gen. nov., sp. nov., a predatory bacterium isolated from solar saltern.</title>
        <authorList>
            <person name="Wang S."/>
        </authorList>
    </citation>
    <scope>NUCLEOTIDE SEQUENCE [LARGE SCALE GENOMIC DNA]</scope>
    <source>
        <strain evidence="6 7">YN101</strain>
    </source>
</reference>
<dbReference type="InterPro" id="IPR024881">
    <property type="entry name" value="Tip"/>
</dbReference>
<dbReference type="InterPro" id="IPR028974">
    <property type="entry name" value="TSP_type-3_rpt"/>
</dbReference>
<keyword evidence="1 5" id="KW-0732">Signal</keyword>
<dbReference type="GO" id="GO:0005509">
    <property type="term" value="F:calcium ion binding"/>
    <property type="evidence" value="ECO:0007669"/>
    <property type="project" value="InterPro"/>
</dbReference>
<dbReference type="InterPro" id="IPR028994">
    <property type="entry name" value="Integrin_alpha_N"/>
</dbReference>
<keyword evidence="3" id="KW-0325">Glycoprotein</keyword>
<accession>A0A4Y6PU84</accession>
<feature type="chain" id="PRO_5030106447" description="VCBS repeat-containing protein" evidence="5">
    <location>
        <begin position="28"/>
        <end position="602"/>
    </location>
</feature>
<evidence type="ECO:0000256" key="3">
    <source>
        <dbReference type="ARBA" id="ARBA00023180"/>
    </source>
</evidence>
<evidence type="ECO:0000256" key="4">
    <source>
        <dbReference type="SAM" id="MobiDB-lite"/>
    </source>
</evidence>
<dbReference type="SUPFAM" id="SSF69318">
    <property type="entry name" value="Integrin alpha N-terminal domain"/>
    <property type="match status" value="1"/>
</dbReference>
<dbReference type="InterPro" id="IPR000413">
    <property type="entry name" value="Integrin_alpha"/>
</dbReference>
<dbReference type="GO" id="GO:0008305">
    <property type="term" value="C:integrin complex"/>
    <property type="evidence" value="ECO:0007669"/>
    <property type="project" value="InterPro"/>
</dbReference>
<dbReference type="PRINTS" id="PR01185">
    <property type="entry name" value="INTEGRINA"/>
</dbReference>
<evidence type="ECO:0000313" key="6">
    <source>
        <dbReference type="EMBL" id="QDG51904.1"/>
    </source>
</evidence>
<dbReference type="PROSITE" id="PS51234">
    <property type="entry name" value="TSP3"/>
    <property type="match status" value="1"/>
</dbReference>
<evidence type="ECO:0000256" key="5">
    <source>
        <dbReference type="SAM" id="SignalP"/>
    </source>
</evidence>
<organism evidence="6 7">
    <name type="scientific">Persicimonas caeni</name>
    <dbReference type="NCBI Taxonomy" id="2292766"/>
    <lineage>
        <taxon>Bacteria</taxon>
        <taxon>Deltaproteobacteria</taxon>
        <taxon>Bradymonadales</taxon>
        <taxon>Bradymonadaceae</taxon>
        <taxon>Persicimonas</taxon>
    </lineage>
</organism>
<dbReference type="EMBL" id="CP041186">
    <property type="protein sequence ID" value="QDG51904.1"/>
    <property type="molecule type" value="Genomic_DNA"/>
</dbReference>
<dbReference type="InterPro" id="IPR003367">
    <property type="entry name" value="Thrombospondin_3-like_rpt"/>
</dbReference>
<dbReference type="PROSITE" id="PS51470">
    <property type="entry name" value="FG_GAP"/>
    <property type="match status" value="2"/>
</dbReference>
<dbReference type="Gene3D" id="2.130.10.130">
    <property type="entry name" value="Integrin alpha, N-terminal"/>
    <property type="match status" value="3"/>
</dbReference>
<evidence type="ECO:0000256" key="1">
    <source>
        <dbReference type="ARBA" id="ARBA00022729"/>
    </source>
</evidence>